<comment type="caution">
    <text evidence="1">The sequence shown here is derived from an EMBL/GenBank/DDBJ whole genome shotgun (WGS) entry which is preliminary data.</text>
</comment>
<proteinExistence type="predicted"/>
<sequence>MHEHCTSSLDYEITPVDPETSNVLGLANCTLGVSFTIKLANPRFRNVATSQTGSGGRPLETFFDDQKIFFGLFATLNAKLSHKVLLAKPSTLL</sequence>
<protein>
    <submittedName>
        <fullName evidence="1">Uncharacterized protein</fullName>
    </submittedName>
</protein>
<accession>A0AAD7XTS0</accession>
<keyword evidence="2" id="KW-1185">Reference proteome</keyword>
<dbReference type="GeneID" id="83219143"/>
<gene>
    <name evidence="1" type="ORF">O0I10_011744</name>
</gene>
<dbReference type="Proteomes" id="UP001234581">
    <property type="component" value="Unassembled WGS sequence"/>
</dbReference>
<dbReference type="EMBL" id="JARTCD010000099">
    <property type="protein sequence ID" value="KAJ8652598.1"/>
    <property type="molecule type" value="Genomic_DNA"/>
</dbReference>
<reference evidence="1 2" key="1">
    <citation type="submission" date="2023-03" db="EMBL/GenBank/DDBJ databases">
        <title>Genome sequence of Lichtheimia ornata CBS 291.66.</title>
        <authorList>
            <person name="Mohabir J.T."/>
            <person name="Shea T.P."/>
            <person name="Kurbessoian T."/>
            <person name="Berby B."/>
            <person name="Fontaine J."/>
            <person name="Livny J."/>
            <person name="Gnirke A."/>
            <person name="Stajich J.E."/>
            <person name="Cuomo C.A."/>
        </authorList>
    </citation>
    <scope>NUCLEOTIDE SEQUENCE [LARGE SCALE GENOMIC DNA]</scope>
    <source>
        <strain evidence="1">CBS 291.66</strain>
    </source>
</reference>
<evidence type="ECO:0000313" key="2">
    <source>
        <dbReference type="Proteomes" id="UP001234581"/>
    </source>
</evidence>
<dbReference type="RefSeq" id="XP_058337512.1">
    <property type="nucleotide sequence ID" value="XM_058491707.1"/>
</dbReference>
<name>A0AAD7XTS0_9FUNG</name>
<evidence type="ECO:0000313" key="1">
    <source>
        <dbReference type="EMBL" id="KAJ8652598.1"/>
    </source>
</evidence>
<organism evidence="1 2">
    <name type="scientific">Lichtheimia ornata</name>
    <dbReference type="NCBI Taxonomy" id="688661"/>
    <lineage>
        <taxon>Eukaryota</taxon>
        <taxon>Fungi</taxon>
        <taxon>Fungi incertae sedis</taxon>
        <taxon>Mucoromycota</taxon>
        <taxon>Mucoromycotina</taxon>
        <taxon>Mucoromycetes</taxon>
        <taxon>Mucorales</taxon>
        <taxon>Lichtheimiaceae</taxon>
        <taxon>Lichtheimia</taxon>
    </lineage>
</organism>
<dbReference type="AlphaFoldDB" id="A0AAD7XTS0"/>